<keyword evidence="1" id="KW-1133">Transmembrane helix</keyword>
<dbReference type="EMBL" id="BNCF01000018">
    <property type="protein sequence ID" value="GHE42552.1"/>
    <property type="molecule type" value="Genomic_DNA"/>
</dbReference>
<keyword evidence="3" id="KW-1185">Reference proteome</keyword>
<gene>
    <name evidence="2" type="ORF">GCM10007167_25560</name>
</gene>
<evidence type="ECO:0000313" key="2">
    <source>
        <dbReference type="EMBL" id="GHE42552.1"/>
    </source>
</evidence>
<dbReference type="RefSeq" id="WP_146474995.1">
    <property type="nucleotide sequence ID" value="NZ_BNCF01000018.1"/>
</dbReference>
<protein>
    <submittedName>
        <fullName evidence="2">Uncharacterized protein</fullName>
    </submittedName>
</protein>
<evidence type="ECO:0000313" key="3">
    <source>
        <dbReference type="Proteomes" id="UP000636453"/>
    </source>
</evidence>
<dbReference type="OrthoDB" id="3078771at2"/>
<keyword evidence="1" id="KW-0812">Transmembrane</keyword>
<dbReference type="AlphaFoldDB" id="A0A918ZC18"/>
<feature type="transmembrane region" description="Helical" evidence="1">
    <location>
        <begin position="31"/>
        <end position="51"/>
    </location>
</feature>
<reference evidence="2" key="1">
    <citation type="journal article" date="2014" name="Int. J. Syst. Evol. Microbiol.">
        <title>Complete genome sequence of Corynebacterium casei LMG S-19264T (=DSM 44701T), isolated from a smear-ripened cheese.</title>
        <authorList>
            <consortium name="US DOE Joint Genome Institute (JGI-PGF)"/>
            <person name="Walter F."/>
            <person name="Albersmeier A."/>
            <person name="Kalinowski J."/>
            <person name="Ruckert C."/>
        </authorList>
    </citation>
    <scope>NUCLEOTIDE SEQUENCE</scope>
    <source>
        <strain evidence="2">KCTC 32020</strain>
    </source>
</reference>
<feature type="transmembrane region" description="Helical" evidence="1">
    <location>
        <begin position="7"/>
        <end position="25"/>
    </location>
</feature>
<name>A0A918ZC18_9GAMM</name>
<evidence type="ECO:0000256" key="1">
    <source>
        <dbReference type="SAM" id="Phobius"/>
    </source>
</evidence>
<accession>A0A918ZC18</accession>
<proteinExistence type="predicted"/>
<keyword evidence="1" id="KW-0472">Membrane</keyword>
<dbReference type="Proteomes" id="UP000636453">
    <property type="component" value="Unassembled WGS sequence"/>
</dbReference>
<organism evidence="2 3">
    <name type="scientific">Vulcaniibacterium thermophilum</name>
    <dbReference type="NCBI Taxonomy" id="1169913"/>
    <lineage>
        <taxon>Bacteria</taxon>
        <taxon>Pseudomonadati</taxon>
        <taxon>Pseudomonadota</taxon>
        <taxon>Gammaproteobacteria</taxon>
        <taxon>Lysobacterales</taxon>
        <taxon>Lysobacteraceae</taxon>
        <taxon>Vulcaniibacterium</taxon>
    </lineage>
</organism>
<comment type="caution">
    <text evidence="2">The sequence shown here is derived from an EMBL/GenBank/DDBJ whole genome shotgun (WGS) entry which is preliminary data.</text>
</comment>
<reference evidence="2" key="2">
    <citation type="submission" date="2020-09" db="EMBL/GenBank/DDBJ databases">
        <authorList>
            <person name="Sun Q."/>
            <person name="Kim S."/>
        </authorList>
    </citation>
    <scope>NUCLEOTIDE SEQUENCE</scope>
    <source>
        <strain evidence="2">KCTC 32020</strain>
    </source>
</reference>
<sequence length="60" mass="6900">MSDPITLQLGFGSFLFGIFCAYWAQTTGRNPWLWFACGFLFSPITGLVLLWKNRTRQPAR</sequence>